<proteinExistence type="predicted"/>
<protein>
    <submittedName>
        <fullName evidence="2">ATP-binding protein</fullName>
    </submittedName>
</protein>
<gene>
    <name evidence="2" type="ORF">RY831_02110</name>
</gene>
<keyword evidence="2" id="KW-0067">ATP-binding</keyword>
<dbReference type="EMBL" id="JAWIIV010000001">
    <property type="protein sequence ID" value="MEC4717933.1"/>
    <property type="molecule type" value="Genomic_DNA"/>
</dbReference>
<accession>A0ABU6J3A6</accession>
<dbReference type="PANTHER" id="PTHR37512:SF1">
    <property type="entry name" value="NADR_TTD14 AAA DOMAIN-CONTAINING PROTEIN"/>
    <property type="match status" value="1"/>
</dbReference>
<dbReference type="PANTHER" id="PTHR37512">
    <property type="entry name" value="TRIFUNCTIONAL NAD BIOSYNTHESIS/REGULATOR PROTEIN NADR"/>
    <property type="match status" value="1"/>
</dbReference>
<reference evidence="2 3" key="1">
    <citation type="submission" date="2023-10" db="EMBL/GenBank/DDBJ databases">
        <title>Noviherbaspirillum sp. CPCC 100848 genome assembly.</title>
        <authorList>
            <person name="Li X.Y."/>
            <person name="Fang X.M."/>
        </authorList>
    </citation>
    <scope>NUCLEOTIDE SEQUENCE [LARGE SCALE GENOMIC DNA]</scope>
    <source>
        <strain evidence="2 3">CPCC 100848</strain>
    </source>
</reference>
<dbReference type="InterPro" id="IPR038727">
    <property type="entry name" value="NadR/Ttd14_AAA_dom"/>
</dbReference>
<dbReference type="Gene3D" id="3.40.50.300">
    <property type="entry name" value="P-loop containing nucleotide triphosphate hydrolases"/>
    <property type="match status" value="1"/>
</dbReference>
<dbReference type="GO" id="GO:0005524">
    <property type="term" value="F:ATP binding"/>
    <property type="evidence" value="ECO:0007669"/>
    <property type="project" value="UniProtKB-KW"/>
</dbReference>
<dbReference type="InterPro" id="IPR052735">
    <property type="entry name" value="NAD_biosynth-regulator"/>
</dbReference>
<sequence>MPPDSKSKPARIAILGAESSGKSTLAAALAARYGTLWVPEYLREFVETRGRTPREQEQIEIALMQVRREEEAAPQAKRFLFCDTTPLMTALYSQFYWERVDRRLAALVRERHYEMTLVAVPDMPWIADGMQRESDEVRHAIHAMLLALLDRQDIRYELLDGGEARRLASAAALLERLP</sequence>
<dbReference type="InterPro" id="IPR027417">
    <property type="entry name" value="P-loop_NTPase"/>
</dbReference>
<keyword evidence="3" id="KW-1185">Reference proteome</keyword>
<evidence type="ECO:0000313" key="3">
    <source>
        <dbReference type="Proteomes" id="UP001352263"/>
    </source>
</evidence>
<evidence type="ECO:0000259" key="1">
    <source>
        <dbReference type="Pfam" id="PF13521"/>
    </source>
</evidence>
<name>A0ABU6J3A6_9BURK</name>
<dbReference type="Pfam" id="PF13521">
    <property type="entry name" value="AAA_28"/>
    <property type="match status" value="1"/>
</dbReference>
<evidence type="ECO:0000313" key="2">
    <source>
        <dbReference type="EMBL" id="MEC4717933.1"/>
    </source>
</evidence>
<organism evidence="2 3">
    <name type="scientific">Noviherbaspirillum album</name>
    <dbReference type="NCBI Taxonomy" id="3080276"/>
    <lineage>
        <taxon>Bacteria</taxon>
        <taxon>Pseudomonadati</taxon>
        <taxon>Pseudomonadota</taxon>
        <taxon>Betaproteobacteria</taxon>
        <taxon>Burkholderiales</taxon>
        <taxon>Oxalobacteraceae</taxon>
        <taxon>Noviherbaspirillum</taxon>
    </lineage>
</organism>
<keyword evidence="2" id="KW-0547">Nucleotide-binding</keyword>
<dbReference type="SUPFAM" id="SSF52540">
    <property type="entry name" value="P-loop containing nucleoside triphosphate hydrolases"/>
    <property type="match status" value="1"/>
</dbReference>
<dbReference type="Proteomes" id="UP001352263">
    <property type="component" value="Unassembled WGS sequence"/>
</dbReference>
<feature type="domain" description="NadR/Ttd14 AAA" evidence="1">
    <location>
        <begin position="11"/>
        <end position="162"/>
    </location>
</feature>
<comment type="caution">
    <text evidence="2">The sequence shown here is derived from an EMBL/GenBank/DDBJ whole genome shotgun (WGS) entry which is preliminary data.</text>
</comment>
<dbReference type="RefSeq" id="WP_326504677.1">
    <property type="nucleotide sequence ID" value="NZ_JAWIIV010000001.1"/>
</dbReference>